<keyword evidence="5 7" id="KW-1133">Transmembrane helix</keyword>
<keyword evidence="2 7" id="KW-0813">Transport</keyword>
<protein>
    <submittedName>
        <fullName evidence="9">ABC-type nitrate/sulfonate/bicarbonate transport system, permease component</fullName>
    </submittedName>
</protein>
<dbReference type="Pfam" id="PF00528">
    <property type="entry name" value="BPD_transp_1"/>
    <property type="match status" value="1"/>
</dbReference>
<dbReference type="AlphaFoldDB" id="M5PUX8"/>
<evidence type="ECO:0000256" key="6">
    <source>
        <dbReference type="ARBA" id="ARBA00023136"/>
    </source>
</evidence>
<dbReference type="Gene3D" id="1.10.3720.10">
    <property type="entry name" value="MetI-like"/>
    <property type="match status" value="1"/>
</dbReference>
<evidence type="ECO:0000256" key="1">
    <source>
        <dbReference type="ARBA" id="ARBA00004651"/>
    </source>
</evidence>
<feature type="transmembrane region" description="Helical" evidence="7">
    <location>
        <begin position="68"/>
        <end position="90"/>
    </location>
</feature>
<dbReference type="SUPFAM" id="SSF161098">
    <property type="entry name" value="MetI-like"/>
    <property type="match status" value="1"/>
</dbReference>
<dbReference type="PATRIC" id="fig|1262666.3.peg.1287"/>
<comment type="similarity">
    <text evidence="7">Belongs to the binding-protein-dependent transport system permease family.</text>
</comment>
<dbReference type="EMBL" id="AOSV01000012">
    <property type="protein sequence ID" value="EMG37874.1"/>
    <property type="molecule type" value="Genomic_DNA"/>
</dbReference>
<evidence type="ECO:0000256" key="2">
    <source>
        <dbReference type="ARBA" id="ARBA00022448"/>
    </source>
</evidence>
<feature type="transmembrane region" description="Helical" evidence="7">
    <location>
        <begin position="166"/>
        <end position="193"/>
    </location>
</feature>
<evidence type="ECO:0000256" key="4">
    <source>
        <dbReference type="ARBA" id="ARBA00022692"/>
    </source>
</evidence>
<dbReference type="PANTHER" id="PTHR30151">
    <property type="entry name" value="ALKANE SULFONATE ABC TRANSPORTER-RELATED, MEMBRANE SUBUNIT"/>
    <property type="match status" value="1"/>
</dbReference>
<keyword evidence="3" id="KW-1003">Cell membrane</keyword>
<dbReference type="InterPro" id="IPR035906">
    <property type="entry name" value="MetI-like_sf"/>
</dbReference>
<name>M5PUX8_DESAF</name>
<dbReference type="CDD" id="cd06261">
    <property type="entry name" value="TM_PBP2"/>
    <property type="match status" value="1"/>
</dbReference>
<accession>M5PUX8</accession>
<dbReference type="InterPro" id="IPR000515">
    <property type="entry name" value="MetI-like"/>
</dbReference>
<feature type="transmembrane region" description="Helical" evidence="7">
    <location>
        <begin position="222"/>
        <end position="241"/>
    </location>
</feature>
<evidence type="ECO:0000256" key="3">
    <source>
        <dbReference type="ARBA" id="ARBA00022475"/>
    </source>
</evidence>
<comment type="caution">
    <text evidence="9">The sequence shown here is derived from an EMBL/GenBank/DDBJ whole genome shotgun (WGS) entry which is preliminary data.</text>
</comment>
<dbReference type="Proteomes" id="UP000011922">
    <property type="component" value="Unassembled WGS sequence"/>
</dbReference>
<keyword evidence="6 7" id="KW-0472">Membrane</keyword>
<organism evidence="9 10">
    <name type="scientific">Desulfocurvibacter africanus PCS</name>
    <dbReference type="NCBI Taxonomy" id="1262666"/>
    <lineage>
        <taxon>Bacteria</taxon>
        <taxon>Pseudomonadati</taxon>
        <taxon>Thermodesulfobacteriota</taxon>
        <taxon>Desulfovibrionia</taxon>
        <taxon>Desulfovibrionales</taxon>
        <taxon>Desulfovibrionaceae</taxon>
        <taxon>Desulfocurvibacter</taxon>
    </lineage>
</organism>
<dbReference type="PANTHER" id="PTHR30151:SF0">
    <property type="entry name" value="ABC TRANSPORTER PERMEASE PROTEIN MJ0413-RELATED"/>
    <property type="match status" value="1"/>
</dbReference>
<gene>
    <name evidence="9" type="ORF">PCS_01267</name>
</gene>
<dbReference type="OrthoDB" id="5322475at2"/>
<comment type="subcellular location">
    <subcellularLocation>
        <location evidence="1 7">Cell membrane</location>
        <topology evidence="1 7">Multi-pass membrane protein</topology>
    </subcellularLocation>
</comment>
<evidence type="ECO:0000256" key="5">
    <source>
        <dbReference type="ARBA" id="ARBA00022989"/>
    </source>
</evidence>
<proteinExistence type="inferred from homology"/>
<evidence type="ECO:0000256" key="7">
    <source>
        <dbReference type="RuleBase" id="RU363032"/>
    </source>
</evidence>
<evidence type="ECO:0000313" key="9">
    <source>
        <dbReference type="EMBL" id="EMG37874.1"/>
    </source>
</evidence>
<evidence type="ECO:0000313" key="10">
    <source>
        <dbReference type="Proteomes" id="UP000011922"/>
    </source>
</evidence>
<feature type="domain" description="ABC transmembrane type-1" evidence="8">
    <location>
        <begin position="60"/>
        <end position="244"/>
    </location>
</feature>
<dbReference type="GO" id="GO:0005886">
    <property type="term" value="C:plasma membrane"/>
    <property type="evidence" value="ECO:0007669"/>
    <property type="project" value="UniProtKB-SubCell"/>
</dbReference>
<dbReference type="GO" id="GO:0055085">
    <property type="term" value="P:transmembrane transport"/>
    <property type="evidence" value="ECO:0007669"/>
    <property type="project" value="InterPro"/>
</dbReference>
<sequence>MSGCILRRSTVAGFLLLGGLFLVWEVIARGRWSSGQLPSISEVAGRLLNSDARNLLVGELLATARLSLFGFTVGGLAGIALGLAHGLYPAVRQTTGMFVEGLRPLPTVALIPLGLLFLGMDESLNVAITAFACCWPAFVGTRDAVRGVSPILLETARGLGLKPGRIARHVILPAIVPEILTGLRIGLGIALAVEVSLEMVVSTRGIGALAMTAAFSGRTADLYAAIVLVGLLGFMFNKGFIMLQRMAVRRYGLSAGGRA</sequence>
<evidence type="ECO:0000259" key="8">
    <source>
        <dbReference type="PROSITE" id="PS50928"/>
    </source>
</evidence>
<dbReference type="PROSITE" id="PS50928">
    <property type="entry name" value="ABC_TM1"/>
    <property type="match status" value="1"/>
</dbReference>
<reference evidence="9 10" key="1">
    <citation type="journal article" date="2013" name="Genome Announc.">
        <title>Draft Genome Sequence for Desulfovibrio africanus Strain PCS.</title>
        <authorList>
            <person name="Brown S.D."/>
            <person name="Utturkar S.M."/>
            <person name="Arkin A.P."/>
            <person name="Deutschbauer A.M."/>
            <person name="Elias D.A."/>
            <person name="Hazen T.C."/>
            <person name="Chakraborty R."/>
        </authorList>
    </citation>
    <scope>NUCLEOTIDE SEQUENCE [LARGE SCALE GENOMIC DNA]</scope>
    <source>
        <strain evidence="9 10">PCS</strain>
    </source>
</reference>
<keyword evidence="4 7" id="KW-0812">Transmembrane</keyword>